<reference evidence="2 3" key="1">
    <citation type="submission" date="2014-06" db="EMBL/GenBank/DDBJ databases">
        <title>Evolutionary Origins and Diversification of the Mycorrhizal Mutualists.</title>
        <authorList>
            <consortium name="DOE Joint Genome Institute"/>
            <consortium name="Mycorrhizal Genomics Consortium"/>
            <person name="Kohler A."/>
            <person name="Kuo A."/>
            <person name="Nagy L.G."/>
            <person name="Floudas D."/>
            <person name="Copeland A."/>
            <person name="Barry K.W."/>
            <person name="Cichocki N."/>
            <person name="Veneault-Fourrey C."/>
            <person name="LaButti K."/>
            <person name="Lindquist E.A."/>
            <person name="Lipzen A."/>
            <person name="Lundell T."/>
            <person name="Morin E."/>
            <person name="Murat C."/>
            <person name="Riley R."/>
            <person name="Ohm R."/>
            <person name="Sun H."/>
            <person name="Tunlid A."/>
            <person name="Henrissat B."/>
            <person name="Grigoriev I.V."/>
            <person name="Hibbett D.S."/>
            <person name="Martin F."/>
        </authorList>
    </citation>
    <scope>NUCLEOTIDE SEQUENCE [LARGE SCALE GENOMIC DNA]</scope>
    <source>
        <strain evidence="2 3">SS14</strain>
    </source>
</reference>
<proteinExistence type="predicted"/>
<dbReference type="HOGENOM" id="CLU_891891_0_0_1"/>
<protein>
    <submittedName>
        <fullName evidence="2">Unplaced genomic scaffold SPHSTscaffold_1023, whole genome shotgun sequence</fullName>
    </submittedName>
</protein>
<name>A0A0C9T1D0_SPHS4</name>
<sequence length="312" mass="35829">MPLHKEAIDELKLLLASFANDTGPHTANVLRLANEDYEMREWVGRIQEWMQRVLLELGCIVEDQYNRDGIGLRKEDLKFYDDKYKAQFDEFFDAVISRLGSSYSPSLFDVDGKLVWKPELWSDIRHVIILHNVDKVGYIPTSHAEFFDQNLDLVIENLTLNGMMALEAHNLAKFSPYDDIHDESHHNVIITLGQIQADLRDIKACSISTRQPVLPKFVTPALQTSFSVETVSRPQPTSTVFLPNPLRSSMFTLCMSKSIPSNVPIPPRRRWSQCSHISIRLYPSLENLNALILKPIQKPTLEHPILHAFRRD</sequence>
<dbReference type="AlphaFoldDB" id="A0A0C9T1D0"/>
<dbReference type="Proteomes" id="UP000054279">
    <property type="component" value="Unassembled WGS sequence"/>
</dbReference>
<dbReference type="Pfam" id="PF19343">
    <property type="entry name" value="HAM1_N"/>
    <property type="match status" value="1"/>
</dbReference>
<evidence type="ECO:0000259" key="1">
    <source>
        <dbReference type="Pfam" id="PF19343"/>
    </source>
</evidence>
<dbReference type="PANTHER" id="PTHR31138:SF1">
    <property type="entry name" value="PDZ DOMAIN-CONTAINING PROTEIN"/>
    <property type="match status" value="1"/>
</dbReference>
<keyword evidence="3" id="KW-1185">Reference proteome</keyword>
<dbReference type="OrthoDB" id="19394at2759"/>
<feature type="domain" description="HAM1-like N-terminal" evidence="1">
    <location>
        <begin position="5"/>
        <end position="203"/>
    </location>
</feature>
<evidence type="ECO:0000313" key="3">
    <source>
        <dbReference type="Proteomes" id="UP000054279"/>
    </source>
</evidence>
<dbReference type="EMBL" id="KN838098">
    <property type="protein sequence ID" value="KIJ22573.1"/>
    <property type="molecule type" value="Genomic_DNA"/>
</dbReference>
<dbReference type="PANTHER" id="PTHR31138">
    <property type="entry name" value="CHROMOSOME 19, WHOLE GENOME SHOTGUN SEQUENCE"/>
    <property type="match status" value="1"/>
</dbReference>
<accession>A0A0C9T1D0</accession>
<gene>
    <name evidence="2" type="ORF">M422DRAFT_276972</name>
</gene>
<dbReference type="InterPro" id="IPR045967">
    <property type="entry name" value="HAM1-like_N"/>
</dbReference>
<organism evidence="2 3">
    <name type="scientific">Sphaerobolus stellatus (strain SS14)</name>
    <dbReference type="NCBI Taxonomy" id="990650"/>
    <lineage>
        <taxon>Eukaryota</taxon>
        <taxon>Fungi</taxon>
        <taxon>Dikarya</taxon>
        <taxon>Basidiomycota</taxon>
        <taxon>Agaricomycotina</taxon>
        <taxon>Agaricomycetes</taxon>
        <taxon>Phallomycetidae</taxon>
        <taxon>Geastrales</taxon>
        <taxon>Sphaerobolaceae</taxon>
        <taxon>Sphaerobolus</taxon>
    </lineage>
</organism>
<evidence type="ECO:0000313" key="2">
    <source>
        <dbReference type="EMBL" id="KIJ22573.1"/>
    </source>
</evidence>